<feature type="transmembrane region" description="Helical" evidence="1">
    <location>
        <begin position="15"/>
        <end position="35"/>
    </location>
</feature>
<organism evidence="2 3">
    <name type="scientific">Cicer arietinum</name>
    <name type="common">Chickpea</name>
    <name type="synonym">Garbanzo</name>
    <dbReference type="NCBI Taxonomy" id="3827"/>
    <lineage>
        <taxon>Eukaryota</taxon>
        <taxon>Viridiplantae</taxon>
        <taxon>Streptophyta</taxon>
        <taxon>Embryophyta</taxon>
        <taxon>Tracheophyta</taxon>
        <taxon>Spermatophyta</taxon>
        <taxon>Magnoliopsida</taxon>
        <taxon>eudicotyledons</taxon>
        <taxon>Gunneridae</taxon>
        <taxon>Pentapetalae</taxon>
        <taxon>rosids</taxon>
        <taxon>fabids</taxon>
        <taxon>Fabales</taxon>
        <taxon>Fabaceae</taxon>
        <taxon>Papilionoideae</taxon>
        <taxon>50 kb inversion clade</taxon>
        <taxon>NPAAA clade</taxon>
        <taxon>Hologalegina</taxon>
        <taxon>IRL clade</taxon>
        <taxon>Cicereae</taxon>
        <taxon>Cicer</taxon>
    </lineage>
</organism>
<sequence length="328" mass="37674">MSPIIPILNFLNHPILWRFTGFISSIIGLLCYALSSSFKHLFGEWNLLKIFLYVTLSFITCIIVLLAKKWQLSKSLILKAHVGFLILMLTSVYSFFYDKSVNGKSDVLGLISCVAFALMSLSLSRQIDLGFEVDLLNFFLGCVTVQLMNFNLMLASIGGVFCYFVIVLRASLESQQRIKDVGATVSDHVEIEIEGVEIRGEHRSNSEYKNQHQELPSLRKRHFVTSAPEEVHPRNSLAAYVEFVDAAKRIRAAYREHTEEEIKEFNFFNQEAEARKRVAAIMIQHAFHNYKARKMTQAATRIQRTFRARKLRKIYLSANSLTRYSIRS</sequence>
<accession>A0A1S2XKC1</accession>
<dbReference type="PaxDb" id="3827-XP_004490666.1"/>
<reference evidence="3" key="2">
    <citation type="submission" date="2025-08" db="UniProtKB">
        <authorList>
            <consortium name="RefSeq"/>
        </authorList>
    </citation>
    <scope>IDENTIFICATION</scope>
    <source>
        <tissue evidence="3">Etiolated seedlings</tissue>
    </source>
</reference>
<dbReference type="KEGG" id="cam:101500062"/>
<dbReference type="GeneID" id="101500062"/>
<dbReference type="PROSITE" id="PS50096">
    <property type="entry name" value="IQ"/>
    <property type="match status" value="2"/>
</dbReference>
<reference evidence="2" key="1">
    <citation type="journal article" date="2013" name="Nat. Biotechnol.">
        <title>Draft genome sequence of chickpea (Cicer arietinum) provides a resource for trait improvement.</title>
        <authorList>
            <person name="Varshney R.K."/>
            <person name="Song C."/>
            <person name="Saxena R.K."/>
            <person name="Azam S."/>
            <person name="Yu S."/>
            <person name="Sharpe A.G."/>
            <person name="Cannon S."/>
            <person name="Baek J."/>
            <person name="Rosen B.D."/>
            <person name="Tar'an B."/>
            <person name="Millan T."/>
            <person name="Zhang X."/>
            <person name="Ramsay L.D."/>
            <person name="Iwata A."/>
            <person name="Wang Y."/>
            <person name="Nelson W."/>
            <person name="Farmer A.D."/>
            <person name="Gaur P.M."/>
            <person name="Soderlund C."/>
            <person name="Penmetsa R.V."/>
            <person name="Xu C."/>
            <person name="Bharti A.K."/>
            <person name="He W."/>
            <person name="Winter P."/>
            <person name="Zhao S."/>
            <person name="Hane J.K."/>
            <person name="Carrasquilla-Garcia N."/>
            <person name="Condie J.A."/>
            <person name="Upadhyaya H.D."/>
            <person name="Luo M.C."/>
            <person name="Thudi M."/>
            <person name="Gowda C.L."/>
            <person name="Singh N.P."/>
            <person name="Lichtenzveig J."/>
            <person name="Gali K.K."/>
            <person name="Rubio J."/>
            <person name="Nadarajan N."/>
            <person name="Dolezel J."/>
            <person name="Bansal K.C."/>
            <person name="Xu X."/>
            <person name="Edwards D."/>
            <person name="Zhang G."/>
            <person name="Kahl G."/>
            <person name="Gil J."/>
            <person name="Singh K.B."/>
            <person name="Datta S.K."/>
            <person name="Jackson S.A."/>
            <person name="Wang J."/>
            <person name="Cook D.R."/>
        </authorList>
    </citation>
    <scope>NUCLEOTIDE SEQUENCE [LARGE SCALE GENOMIC DNA]</scope>
    <source>
        <strain evidence="2">cv. CDC Frontier</strain>
    </source>
</reference>
<feature type="transmembrane region" description="Helical" evidence="1">
    <location>
        <begin position="47"/>
        <end position="66"/>
    </location>
</feature>
<dbReference type="Proteomes" id="UP000087171">
    <property type="component" value="Chromosome Ca2"/>
</dbReference>
<feature type="transmembrane region" description="Helical" evidence="1">
    <location>
        <begin position="108"/>
        <end position="127"/>
    </location>
</feature>
<name>A0A1S2XKC1_CICAR</name>
<protein>
    <submittedName>
        <fullName evidence="3">Uncharacterized protein LOC101500062</fullName>
    </submittedName>
</protein>
<dbReference type="AlphaFoldDB" id="A0A1S2XKC1"/>
<dbReference type="RefSeq" id="XP_004490666.2">
    <property type="nucleotide sequence ID" value="XM_004490609.3"/>
</dbReference>
<keyword evidence="1" id="KW-0812">Transmembrane</keyword>
<dbReference type="STRING" id="3827.A0A1S2XKC1"/>
<evidence type="ECO:0000313" key="3">
    <source>
        <dbReference type="RefSeq" id="XP_004490666.2"/>
    </source>
</evidence>
<dbReference type="CDD" id="cd23767">
    <property type="entry name" value="IQCD"/>
    <property type="match status" value="1"/>
</dbReference>
<keyword evidence="2" id="KW-1185">Reference proteome</keyword>
<feature type="transmembrane region" description="Helical" evidence="1">
    <location>
        <begin position="147"/>
        <end position="168"/>
    </location>
</feature>
<keyword evidence="1" id="KW-0472">Membrane</keyword>
<feature type="transmembrane region" description="Helical" evidence="1">
    <location>
        <begin position="78"/>
        <end position="96"/>
    </location>
</feature>
<proteinExistence type="predicted"/>
<gene>
    <name evidence="3" type="primary">LOC101500062</name>
</gene>
<dbReference type="OrthoDB" id="1427840at2759"/>
<evidence type="ECO:0000313" key="2">
    <source>
        <dbReference type="Proteomes" id="UP000087171"/>
    </source>
</evidence>
<evidence type="ECO:0000256" key="1">
    <source>
        <dbReference type="SAM" id="Phobius"/>
    </source>
</evidence>
<keyword evidence="1" id="KW-1133">Transmembrane helix</keyword>